<dbReference type="Gene3D" id="4.10.240.10">
    <property type="entry name" value="Zn(2)-C6 fungal-type DNA-binding domain"/>
    <property type="match status" value="1"/>
</dbReference>
<keyword evidence="7" id="KW-1185">Reference proteome</keyword>
<protein>
    <recommendedName>
        <fullName evidence="5">Zn(2)-C6 fungal-type domain-containing protein</fullName>
    </recommendedName>
</protein>
<dbReference type="AlphaFoldDB" id="A0A0D2PPZ3"/>
<dbReference type="Proteomes" id="UP000054270">
    <property type="component" value="Unassembled WGS sequence"/>
</dbReference>
<evidence type="ECO:0000259" key="5">
    <source>
        <dbReference type="PROSITE" id="PS50048"/>
    </source>
</evidence>
<feature type="domain" description="Zn(2)-C6 fungal-type" evidence="5">
    <location>
        <begin position="53"/>
        <end position="82"/>
    </location>
</feature>
<evidence type="ECO:0000256" key="1">
    <source>
        <dbReference type="ARBA" id="ARBA00004123"/>
    </source>
</evidence>
<accession>A0A0D2PPZ3</accession>
<dbReference type="OMA" id="QESITIC"/>
<dbReference type="EMBL" id="KN817553">
    <property type="protein sequence ID" value="KJA21980.1"/>
    <property type="molecule type" value="Genomic_DNA"/>
</dbReference>
<dbReference type="CDD" id="cd00067">
    <property type="entry name" value="GAL4"/>
    <property type="match status" value="1"/>
</dbReference>
<dbReference type="InterPro" id="IPR050613">
    <property type="entry name" value="Sec_Metabolite_Reg"/>
</dbReference>
<keyword evidence="2" id="KW-0479">Metal-binding</keyword>
<reference evidence="7" key="1">
    <citation type="submission" date="2014-04" db="EMBL/GenBank/DDBJ databases">
        <title>Evolutionary Origins and Diversification of the Mycorrhizal Mutualists.</title>
        <authorList>
            <consortium name="DOE Joint Genome Institute"/>
            <consortium name="Mycorrhizal Genomics Consortium"/>
            <person name="Kohler A."/>
            <person name="Kuo A."/>
            <person name="Nagy L.G."/>
            <person name="Floudas D."/>
            <person name="Copeland A."/>
            <person name="Barry K.W."/>
            <person name="Cichocki N."/>
            <person name="Veneault-Fourrey C."/>
            <person name="LaButti K."/>
            <person name="Lindquist E.A."/>
            <person name="Lipzen A."/>
            <person name="Lundell T."/>
            <person name="Morin E."/>
            <person name="Murat C."/>
            <person name="Riley R."/>
            <person name="Ohm R."/>
            <person name="Sun H."/>
            <person name="Tunlid A."/>
            <person name="Henrissat B."/>
            <person name="Grigoriev I.V."/>
            <person name="Hibbett D.S."/>
            <person name="Martin F."/>
        </authorList>
    </citation>
    <scope>NUCLEOTIDE SEQUENCE [LARGE SCALE GENOMIC DNA]</scope>
    <source>
        <strain evidence="7">FD-334 SS-4</strain>
    </source>
</reference>
<dbReference type="GO" id="GO:0008270">
    <property type="term" value="F:zinc ion binding"/>
    <property type="evidence" value="ECO:0007669"/>
    <property type="project" value="InterPro"/>
</dbReference>
<keyword evidence="3" id="KW-0539">Nucleus</keyword>
<organism evidence="6 7">
    <name type="scientific">Hypholoma sublateritium (strain FD-334 SS-4)</name>
    <dbReference type="NCBI Taxonomy" id="945553"/>
    <lineage>
        <taxon>Eukaryota</taxon>
        <taxon>Fungi</taxon>
        <taxon>Dikarya</taxon>
        <taxon>Basidiomycota</taxon>
        <taxon>Agaricomycotina</taxon>
        <taxon>Agaricomycetes</taxon>
        <taxon>Agaricomycetidae</taxon>
        <taxon>Agaricales</taxon>
        <taxon>Agaricineae</taxon>
        <taxon>Strophariaceae</taxon>
        <taxon>Hypholoma</taxon>
    </lineage>
</organism>
<dbReference type="Pfam" id="PF04082">
    <property type="entry name" value="Fungal_trans"/>
    <property type="match status" value="1"/>
</dbReference>
<dbReference type="STRING" id="945553.A0A0D2PPZ3"/>
<evidence type="ECO:0000313" key="6">
    <source>
        <dbReference type="EMBL" id="KJA21980.1"/>
    </source>
</evidence>
<dbReference type="GO" id="GO:0005634">
    <property type="term" value="C:nucleus"/>
    <property type="evidence" value="ECO:0007669"/>
    <property type="project" value="UniProtKB-SubCell"/>
</dbReference>
<evidence type="ECO:0000256" key="2">
    <source>
        <dbReference type="ARBA" id="ARBA00022723"/>
    </source>
</evidence>
<evidence type="ECO:0000256" key="4">
    <source>
        <dbReference type="SAM" id="MobiDB-lite"/>
    </source>
</evidence>
<dbReference type="SUPFAM" id="SSF57701">
    <property type="entry name" value="Zn2/Cys6 DNA-binding domain"/>
    <property type="match status" value="1"/>
</dbReference>
<evidence type="ECO:0000256" key="3">
    <source>
        <dbReference type="ARBA" id="ARBA00023242"/>
    </source>
</evidence>
<dbReference type="Pfam" id="PF00172">
    <property type="entry name" value="Zn_clus"/>
    <property type="match status" value="1"/>
</dbReference>
<evidence type="ECO:0000313" key="7">
    <source>
        <dbReference type="Proteomes" id="UP000054270"/>
    </source>
</evidence>
<dbReference type="OrthoDB" id="424974at2759"/>
<dbReference type="SMART" id="SM00066">
    <property type="entry name" value="GAL4"/>
    <property type="match status" value="1"/>
</dbReference>
<feature type="region of interest" description="Disordered" evidence="4">
    <location>
        <begin position="167"/>
        <end position="194"/>
    </location>
</feature>
<dbReference type="SMART" id="SM00906">
    <property type="entry name" value="Fungal_trans"/>
    <property type="match status" value="1"/>
</dbReference>
<dbReference type="GO" id="GO:0006351">
    <property type="term" value="P:DNA-templated transcription"/>
    <property type="evidence" value="ECO:0007669"/>
    <property type="project" value="InterPro"/>
</dbReference>
<dbReference type="GO" id="GO:0003677">
    <property type="term" value="F:DNA binding"/>
    <property type="evidence" value="ECO:0007669"/>
    <property type="project" value="InterPro"/>
</dbReference>
<proteinExistence type="predicted"/>
<dbReference type="PANTHER" id="PTHR31001">
    <property type="entry name" value="UNCHARACTERIZED TRANSCRIPTIONAL REGULATORY PROTEIN"/>
    <property type="match status" value="1"/>
</dbReference>
<dbReference type="PROSITE" id="PS50048">
    <property type="entry name" value="ZN2_CY6_FUNGAL_2"/>
    <property type="match status" value="1"/>
</dbReference>
<dbReference type="GO" id="GO:0000981">
    <property type="term" value="F:DNA-binding transcription factor activity, RNA polymerase II-specific"/>
    <property type="evidence" value="ECO:0007669"/>
    <property type="project" value="InterPro"/>
</dbReference>
<name>A0A0D2PPZ3_HYPSF</name>
<dbReference type="PANTHER" id="PTHR31001:SF56">
    <property type="entry name" value="ZN(2)-C6 FUNGAL-TYPE DOMAIN-CONTAINING PROTEIN"/>
    <property type="match status" value="1"/>
</dbReference>
<dbReference type="CDD" id="cd12148">
    <property type="entry name" value="fungal_TF_MHR"/>
    <property type="match status" value="1"/>
</dbReference>
<comment type="subcellular location">
    <subcellularLocation>
        <location evidence="1">Nucleus</location>
    </subcellularLocation>
</comment>
<sequence>MIHRRGMKRSRDYSHAGVREIEVDLIAPSSGEVQNSTPSGGRRTKDKKNRNRSCKECRRLKLKCDRNFPCQSCVNRGCGSLCPGGVLTSGRGSRFILAGAEPLHDKICELGERVRQLEKALADVFQQFVGTPHPLLTPELLKVKTFQDLYDSVSPFPASAREANARQSLGAASLSSQPTYAEGSRPTVSKERMMQNSPPDVALDILQLSATFPFPWVVDISMRKRIRGALPPRVEAQQICEEARNNALWQFNLGSSETFLPNLLNYCYDTPIEMLSSRRLALLLMHLSIGSLVDLNRPRGSLHSEVYHHLARAAVCEIPLMEEPDFDVLHTLFFMIWYHLIFSDNKKAVGCAWNLMGFVAKLAQWLGLHRNKPQLKVLPEEDDKRRAVFWELMLMDCQMSLSLGRPPSIQPAHVDIKPPTCVSSGLYAAREEITYHEWKNIFFSKSLTPVLLAIVAVPPPEYAYIIALDYSVRDLGVPALLDQQQPHVASPRFLVMQRGLVAMSREIVLLQLHRKYFSDVMSGPAEFDLAHPYAPSVLATYLAAANVIGSVETLFSQQQQLSVRFRHFWFNSLSAAVVLALLISRAPTTLIAATAFRVLEKAYLLFGKAAKALPFSSSALPVIQKLMEKSQGTLAGRRFASDHGGPQPQPQPMPSLANAHPQLVQAAEAIAESALPSPPAPGPAVATAPVLADGAPEGALGASAYEQEAWLPDVYHFGNLGISGEEQCVGAVELPTPFIPAAQHVAADQVFNFDHDALSAGLLDKISYMAWF</sequence>
<dbReference type="PROSITE" id="PS00463">
    <property type="entry name" value="ZN2_CY6_FUNGAL_1"/>
    <property type="match status" value="1"/>
</dbReference>
<gene>
    <name evidence="6" type="ORF">HYPSUDRAFT_202474</name>
</gene>
<dbReference type="InterPro" id="IPR001138">
    <property type="entry name" value="Zn2Cys6_DnaBD"/>
</dbReference>
<dbReference type="InterPro" id="IPR007219">
    <property type="entry name" value="XnlR_reg_dom"/>
</dbReference>
<dbReference type="InterPro" id="IPR036864">
    <property type="entry name" value="Zn2-C6_fun-type_DNA-bd_sf"/>
</dbReference>
<feature type="region of interest" description="Disordered" evidence="4">
    <location>
        <begin position="27"/>
        <end position="50"/>
    </location>
</feature>